<dbReference type="PROSITE" id="PS50035">
    <property type="entry name" value="PLD"/>
    <property type="match status" value="1"/>
</dbReference>
<dbReference type="Gene3D" id="3.30.870.10">
    <property type="entry name" value="Endonuclease Chain A"/>
    <property type="match status" value="1"/>
</dbReference>
<evidence type="ECO:0000313" key="5">
    <source>
        <dbReference type="EMBL" id="CAD5245186.1"/>
    </source>
</evidence>
<dbReference type="GeneID" id="58919783"/>
<evidence type="ECO:0000313" key="6">
    <source>
        <dbReference type="Proteomes" id="UP000516304"/>
    </source>
</evidence>
<dbReference type="InterPro" id="IPR025202">
    <property type="entry name" value="PLD-like_dom"/>
</dbReference>
<dbReference type="CDD" id="cd09178">
    <property type="entry name" value="PLDc_N_Snf2_like"/>
    <property type="match status" value="1"/>
</dbReference>
<dbReference type="Proteomes" id="UP000516304">
    <property type="component" value="Chromosome TIRI35C"/>
</dbReference>
<dbReference type="InterPro" id="IPR001650">
    <property type="entry name" value="Helicase_C-like"/>
</dbReference>
<evidence type="ECO:0000259" key="3">
    <source>
        <dbReference type="PROSITE" id="PS51192"/>
    </source>
</evidence>
<dbReference type="PANTHER" id="PTHR10799">
    <property type="entry name" value="SNF2/RAD54 HELICASE FAMILY"/>
    <property type="match status" value="1"/>
</dbReference>
<accession>A0A7G2DA57</accession>
<dbReference type="Pfam" id="PF00271">
    <property type="entry name" value="Helicase_C"/>
    <property type="match status" value="1"/>
</dbReference>
<dbReference type="InterPro" id="IPR014001">
    <property type="entry name" value="Helicase_ATP-bd"/>
</dbReference>
<dbReference type="SUPFAM" id="SSF56024">
    <property type="entry name" value="Phospholipase D/nuclease"/>
    <property type="match status" value="1"/>
</dbReference>
<evidence type="ECO:0000256" key="1">
    <source>
        <dbReference type="ARBA" id="ARBA00022801"/>
    </source>
</evidence>
<dbReference type="GO" id="GO:0004386">
    <property type="term" value="F:helicase activity"/>
    <property type="evidence" value="ECO:0007669"/>
    <property type="project" value="UniProtKB-KW"/>
</dbReference>
<dbReference type="InterPro" id="IPR027417">
    <property type="entry name" value="P-loop_NTPase"/>
</dbReference>
<dbReference type="SUPFAM" id="SSF52540">
    <property type="entry name" value="P-loop containing nucleoside triphosphate hydrolases"/>
    <property type="match status" value="2"/>
</dbReference>
<dbReference type="Pfam" id="PF00176">
    <property type="entry name" value="SNF2-rel_dom"/>
    <property type="match status" value="1"/>
</dbReference>
<dbReference type="AlphaFoldDB" id="A0A7G2DA57"/>
<keyword evidence="5" id="KW-0347">Helicase</keyword>
<keyword evidence="6" id="KW-1185">Reference proteome</keyword>
<organism evidence="5 6">
    <name type="scientific">Thermococcus camini</name>
    <dbReference type="NCBI Taxonomy" id="2016373"/>
    <lineage>
        <taxon>Archaea</taxon>
        <taxon>Methanobacteriati</taxon>
        <taxon>Methanobacteriota</taxon>
        <taxon>Thermococci</taxon>
        <taxon>Thermococcales</taxon>
        <taxon>Thermococcaceae</taxon>
        <taxon>Thermococcus</taxon>
    </lineage>
</organism>
<protein>
    <submittedName>
        <fullName evidence="5">Helicase domain protein</fullName>
    </submittedName>
</protein>
<dbReference type="GO" id="GO:0005524">
    <property type="term" value="F:ATP binding"/>
    <property type="evidence" value="ECO:0007669"/>
    <property type="project" value="InterPro"/>
</dbReference>
<keyword evidence="5" id="KW-0547">Nucleotide-binding</keyword>
<dbReference type="Gene3D" id="3.40.50.10810">
    <property type="entry name" value="Tandem AAA-ATPase domain"/>
    <property type="match status" value="1"/>
</dbReference>
<dbReference type="InterPro" id="IPR049730">
    <property type="entry name" value="SNF2/RAD54-like_C"/>
</dbReference>
<sequence length="1225" mass="141388">MVMKITGEIKVIDNTKKPLSEYIKKELLKSRNAKFAVGYFYLSGWNLINDGVPSAAPKDFLKLVIGNSPDIDAGISKDEFKLRFLEEISKHSNSDTVENLCNLIRNEIVKIRAYTQGRLHSKLYLFTGDNRQVAIVGSSNLTSAGLFKNKELNIILQNVDTIKELDKWFEELWEESEDIQEEILELIEAGKNIGINFGKFVTPKQLFKILVWKWFDGMVEPVQKKGVLAEFQLIGVINAIRIISEFNGVIIADSVGLGKSFIGATIIEEYLRGKLPNWDPNRFGIKKERKALLILPPSLIPQWEYLLTSGEYFFSRSEGFYLKPISSGSARFRKYTIFHKTRGKVGEIAFLSMDKFSAYSQEDIINMGLNYDYDLILIDEAHRLRNRATKRWKNARVLRFKDKSISYQNKFILLTATPLNNTIWDIYNLIKVFSDDFFSAFKSKGIDITQLFMEFREAKKKWKEDPLKYEAQLQRIAQKIKEEVLDNTMILRTRKYILQTFGKDGKIKIGERELIFQDPKPDRVTYKEITGGQYQRYWEFIKTLPEYFEKLEFEYVNLYTSGYIILGSSPEETTPAQAEEEFVKVSLSSILKLLLAKRIESSIFAFERTLNKMYGKNHSIYTILKSYIPKLKVAKTDRAKFDKYVMNLGEDLLRVLQKEDVESKLLTELGEEPETYNTKLVILSKFVEKGAQIQLPEFKTTEELLHHVHRKHLEHALIRGMTSVSFKIKSDITVMKAILSKLEEVKVRKNGSNEPEVIGYLTEESEKIPIYNYYDPKLERLKEIIKTEFLRKKCIIFTQYKDTAKYLYAYLSYWAPNQAALQYLVRGDNQLKIGLVTGELDVEQKEHIIKRFAPIANNSRDVAERYGEIEILISTDSLSEGVNLQDADAVINYDLPWNPMIIVQRVGRVSRIGNEKEVIVKNFFPAEEIEITLGVLSKLKEKIKDITILVGKEFQILSSDEDVSLETFGEKLKSLAELSLSQLEETSQSEEFKLIKGGMPQDVVEEFELLDYIQNELGLTKKDFEDIKDLLHFNRPLYTFTNMGRLFGMVEIRQGKRVTGKKVLVVDETGVSETGCTTLKYLWTEAGTPKSPNLPTLEKRLNALHRYSKNTLLAKHSKGAPLRGFIAELYRIMEQHTVQAILTRDVTPERIKLAKTYLSMAELTTSEIKELKEHLLRTGGLKTKGKKLVPADFPRLVNGIIEYFDRFHSNITDKNVSYRLIGWWM</sequence>
<keyword evidence="1" id="KW-0378">Hydrolase</keyword>
<feature type="domain" description="Helicase ATP-binding" evidence="3">
    <location>
        <begin position="240"/>
        <end position="436"/>
    </location>
</feature>
<gene>
    <name evidence="5" type="ORF">TIRI35C_2032</name>
</gene>
<dbReference type="PROSITE" id="PS51192">
    <property type="entry name" value="HELICASE_ATP_BIND_1"/>
    <property type="match status" value="1"/>
</dbReference>
<dbReference type="Pfam" id="PF13091">
    <property type="entry name" value="PLDc_2"/>
    <property type="match status" value="1"/>
</dbReference>
<dbReference type="PROSITE" id="PS51194">
    <property type="entry name" value="HELICASE_CTER"/>
    <property type="match status" value="1"/>
</dbReference>
<name>A0A7G2DA57_9EURY</name>
<feature type="domain" description="PLD phosphodiesterase" evidence="2">
    <location>
        <begin position="115"/>
        <end position="145"/>
    </location>
</feature>
<dbReference type="SMART" id="SM00487">
    <property type="entry name" value="DEXDc"/>
    <property type="match status" value="1"/>
</dbReference>
<dbReference type="Gene3D" id="3.40.50.300">
    <property type="entry name" value="P-loop containing nucleotide triphosphate hydrolases"/>
    <property type="match status" value="1"/>
</dbReference>
<dbReference type="KEGG" id="tcq:TIRI35C_2032"/>
<dbReference type="InterPro" id="IPR000330">
    <property type="entry name" value="SNF2_N"/>
</dbReference>
<evidence type="ECO:0000259" key="4">
    <source>
        <dbReference type="PROSITE" id="PS51194"/>
    </source>
</evidence>
<dbReference type="GO" id="GO:0016787">
    <property type="term" value="F:hydrolase activity"/>
    <property type="evidence" value="ECO:0007669"/>
    <property type="project" value="UniProtKB-KW"/>
</dbReference>
<dbReference type="GO" id="GO:0140097">
    <property type="term" value="F:catalytic activity, acting on DNA"/>
    <property type="evidence" value="ECO:0007669"/>
    <property type="project" value="UniProtKB-ARBA"/>
</dbReference>
<feature type="domain" description="Helicase C-terminal" evidence="4">
    <location>
        <begin position="777"/>
        <end position="962"/>
    </location>
</feature>
<dbReference type="SMART" id="SM00490">
    <property type="entry name" value="HELICc"/>
    <property type="match status" value="1"/>
</dbReference>
<dbReference type="EMBL" id="LR881183">
    <property type="protein sequence ID" value="CAD5245186.1"/>
    <property type="molecule type" value="Genomic_DNA"/>
</dbReference>
<proteinExistence type="predicted"/>
<keyword evidence="5" id="KW-0067">ATP-binding</keyword>
<dbReference type="CDD" id="cd18793">
    <property type="entry name" value="SF2_C_SNF"/>
    <property type="match status" value="1"/>
</dbReference>
<dbReference type="RefSeq" id="WP_188202749.1">
    <property type="nucleotide sequence ID" value="NZ_LR881183.1"/>
</dbReference>
<dbReference type="InterPro" id="IPR001736">
    <property type="entry name" value="PLipase_D/transphosphatidylase"/>
</dbReference>
<reference evidence="5 6" key="1">
    <citation type="submission" date="2020-09" db="EMBL/GenBank/DDBJ databases">
        <authorList>
            <person name="Courtine D."/>
        </authorList>
    </citation>
    <scope>NUCLEOTIDE SEQUENCE [LARGE SCALE GENOMIC DNA]</scope>
    <source>
        <strain evidence="5 6">IRI35c</strain>
    </source>
</reference>
<evidence type="ECO:0000259" key="2">
    <source>
        <dbReference type="PROSITE" id="PS50035"/>
    </source>
</evidence>
<dbReference type="InterPro" id="IPR038718">
    <property type="entry name" value="SNF2-like_sf"/>
</dbReference>